<evidence type="ECO:0000313" key="3">
    <source>
        <dbReference type="Proteomes" id="UP000271098"/>
    </source>
</evidence>
<dbReference type="AlphaFoldDB" id="A0A183F055"/>
<feature type="transmembrane region" description="Helical" evidence="1">
    <location>
        <begin position="73"/>
        <end position="92"/>
    </location>
</feature>
<accession>A0A183F055</accession>
<evidence type="ECO:0000313" key="2">
    <source>
        <dbReference type="EMBL" id="VDN45779.1"/>
    </source>
</evidence>
<dbReference type="WBParaSite" id="GPUH_0002662601-mRNA-1">
    <property type="protein sequence ID" value="GPUH_0002662601-mRNA-1"/>
    <property type="gene ID" value="GPUH_0002662601"/>
</dbReference>
<dbReference type="Proteomes" id="UP000271098">
    <property type="component" value="Unassembled WGS sequence"/>
</dbReference>
<name>A0A183F055_9BILA</name>
<keyword evidence="1" id="KW-0812">Transmembrane</keyword>
<sequence length="103" mass="11827">MSVFLRGMQPKNGFTAMTIRFVDHFRELDIGWTHNKLISQGVEQFVDEFLPHIRFILSMFSTKIGPLSVAQNFFAHPTFPSLAFFAFLFLLLKCCTCFSAHCS</sequence>
<reference evidence="4" key="1">
    <citation type="submission" date="2016-06" db="UniProtKB">
        <authorList>
            <consortium name="WormBaseParasite"/>
        </authorList>
    </citation>
    <scope>IDENTIFICATION</scope>
</reference>
<proteinExistence type="predicted"/>
<keyword evidence="1" id="KW-0472">Membrane</keyword>
<evidence type="ECO:0000256" key="1">
    <source>
        <dbReference type="SAM" id="Phobius"/>
    </source>
</evidence>
<reference evidence="2 3" key="2">
    <citation type="submission" date="2018-11" db="EMBL/GenBank/DDBJ databases">
        <authorList>
            <consortium name="Pathogen Informatics"/>
        </authorList>
    </citation>
    <scope>NUCLEOTIDE SEQUENCE [LARGE SCALE GENOMIC DNA]</scope>
</reference>
<gene>
    <name evidence="2" type="ORF">GPUH_LOCUS26596</name>
</gene>
<protein>
    <submittedName>
        <fullName evidence="2 4">Uncharacterized protein</fullName>
    </submittedName>
</protein>
<dbReference type="OrthoDB" id="337270at2759"/>
<keyword evidence="1" id="KW-1133">Transmembrane helix</keyword>
<dbReference type="EMBL" id="UYRT01112173">
    <property type="protein sequence ID" value="VDN45779.1"/>
    <property type="molecule type" value="Genomic_DNA"/>
</dbReference>
<keyword evidence="3" id="KW-1185">Reference proteome</keyword>
<organism evidence="4">
    <name type="scientific">Gongylonema pulchrum</name>
    <dbReference type="NCBI Taxonomy" id="637853"/>
    <lineage>
        <taxon>Eukaryota</taxon>
        <taxon>Metazoa</taxon>
        <taxon>Ecdysozoa</taxon>
        <taxon>Nematoda</taxon>
        <taxon>Chromadorea</taxon>
        <taxon>Rhabditida</taxon>
        <taxon>Spirurina</taxon>
        <taxon>Spiruromorpha</taxon>
        <taxon>Spiruroidea</taxon>
        <taxon>Gongylonematidae</taxon>
        <taxon>Gongylonema</taxon>
    </lineage>
</organism>
<evidence type="ECO:0000313" key="4">
    <source>
        <dbReference type="WBParaSite" id="GPUH_0002662601-mRNA-1"/>
    </source>
</evidence>